<dbReference type="RefSeq" id="WP_177176881.1">
    <property type="nucleotide sequence ID" value="NZ_FOFG01000012.1"/>
</dbReference>
<dbReference type="CDD" id="cd16830">
    <property type="entry name" value="HemS-like_N"/>
    <property type="match status" value="1"/>
</dbReference>
<evidence type="ECO:0000313" key="2">
    <source>
        <dbReference type="EMBL" id="SER16928.1"/>
    </source>
</evidence>
<dbReference type="AlphaFoldDB" id="A0A1H9LZT6"/>
<dbReference type="SUPFAM" id="SSF144064">
    <property type="entry name" value="Heme iron utilization protein-like"/>
    <property type="match status" value="1"/>
</dbReference>
<organism evidence="2 3">
    <name type="scientific">Faunimonas pinastri</name>
    <dbReference type="NCBI Taxonomy" id="1855383"/>
    <lineage>
        <taxon>Bacteria</taxon>
        <taxon>Pseudomonadati</taxon>
        <taxon>Pseudomonadota</taxon>
        <taxon>Alphaproteobacteria</taxon>
        <taxon>Hyphomicrobiales</taxon>
        <taxon>Afifellaceae</taxon>
        <taxon>Faunimonas</taxon>
    </lineage>
</organism>
<evidence type="ECO:0000313" key="3">
    <source>
        <dbReference type="Proteomes" id="UP000199647"/>
    </source>
</evidence>
<dbReference type="Gene3D" id="3.40.1570.10">
    <property type="entry name" value="HemS/ChuS/ChuX like domains"/>
    <property type="match status" value="2"/>
</dbReference>
<reference evidence="2 3" key="1">
    <citation type="submission" date="2016-10" db="EMBL/GenBank/DDBJ databases">
        <authorList>
            <person name="de Groot N.N."/>
        </authorList>
    </citation>
    <scope>NUCLEOTIDE SEQUENCE [LARGE SCALE GENOMIC DNA]</scope>
    <source>
        <strain evidence="2 3">A52C2</strain>
    </source>
</reference>
<evidence type="ECO:0000259" key="1">
    <source>
        <dbReference type="Pfam" id="PF05171"/>
    </source>
</evidence>
<dbReference type="InterPro" id="IPR053733">
    <property type="entry name" value="Heme_Transport_Util_sf"/>
</dbReference>
<dbReference type="Pfam" id="PF05171">
    <property type="entry name" value="HemS"/>
    <property type="match status" value="2"/>
</dbReference>
<feature type="domain" description="Haemin-degrading HemS/ChuX" evidence="1">
    <location>
        <begin position="30"/>
        <end position="153"/>
    </location>
</feature>
<gene>
    <name evidence="2" type="ORF">SAMN05216548_11281</name>
</gene>
<protein>
    <submittedName>
        <fullName evidence="2">Putative hemin transport protein</fullName>
    </submittedName>
</protein>
<dbReference type="InterPro" id="IPR007845">
    <property type="entry name" value="HemS/ChuX_dom"/>
</dbReference>
<dbReference type="GO" id="GO:0006826">
    <property type="term" value="P:iron ion transport"/>
    <property type="evidence" value="ECO:0007669"/>
    <property type="project" value="InterPro"/>
</dbReference>
<dbReference type="Proteomes" id="UP000199647">
    <property type="component" value="Unassembled WGS sequence"/>
</dbReference>
<accession>A0A1H9LZT6</accession>
<sequence>MTDIRGIGGSAPKAFFQSGMRSRDLAAEMGISEAELLADHEGPEVSPLRLDAPALLAALPTLGEVMCLTRNEVAVHEKVGTFGVTRLSDHAGFMRNGELDLRLFPKVWSAAFAVELPGDGGPRRSLQIFDRHGDAAVKVHLRPSSDVAAFDEIRLRFAIAAPLRLDLSPAPVAPLAVAQPEDPEGFLRSFQAMTDVHQFFPLLKRHDLARRQALSLLDGTYAARLTETAPRLLMERAAGRGQPIMCFVGSRGCIQIHSGPIQTVKPVGPWLNILDPGFNLHLREDLVAEAWRVRKPSRFGFVTSVELYDAAGSLVTQFFGVRDEDKAEDPNWNALAESLPEMPR</sequence>
<name>A0A1H9LZT6_9HYPH</name>
<proteinExistence type="predicted"/>
<feature type="domain" description="Haemin-degrading HemS/ChuX" evidence="1">
    <location>
        <begin position="209"/>
        <end position="339"/>
    </location>
</feature>
<dbReference type="CDD" id="cd16831">
    <property type="entry name" value="HemS-like_C"/>
    <property type="match status" value="1"/>
</dbReference>
<keyword evidence="3" id="KW-1185">Reference proteome</keyword>
<dbReference type="STRING" id="1855383.SAMN05216548_11281"/>
<dbReference type="EMBL" id="FOFG01000012">
    <property type="protein sequence ID" value="SER16928.1"/>
    <property type="molecule type" value="Genomic_DNA"/>
</dbReference>